<name>A0A9D4L6K8_DREPO</name>
<dbReference type="AlphaFoldDB" id="A0A9D4L6K8"/>
<sequence length="1079" mass="120750">MSELDPTNLDKLKVAELQDELRSRGLDTKGKKAVLISRLEKEIKGGDHNASSQSIDTSMDGDADTSQSLDESSREAGESQQSSQEEEPQEPAPVETVKPVPQEVPKDDKPVVEEVAPSLSETEEPDAEPEADQVPADESESANDQPEDDGAPFEEPVQEVKEEDSPEEVKEEPKEAEDSKPEAMPVTEQEDQEESKPEVDQMDTDQAVEHVAGEDWEANQEEKMEPDQTETKHEPEEKVNGVKMEEEEEEKPKHDNGRLASSPNEEGQILLTTKPTECTTVEIDIDLNNETSDVAEGNADADLQTASGSCSISALDKASTGDSIKSNTADALQTKTDTDKASTCEQDKQAEDIPTDDSKQMADQKKSMPKKTVPDIQKIENSDEDSYSSKSVESTDENYMEISDENLPDKQTPYLRTDGEAVVVDDDSAMIEMADSPAKQAETIPEFHSVKGGALKVAESTKPLASKPKVYLYHNRGFVTPVPKSLSKLKQLTVNIGPIRLIDLHCEKLHNILRINPTFEIKFDPKEKTLDNGIKIMDSCGFVRLNFEVLFPSILVEISDKLSDLNINGRDMSVKFPEAFNKAVKECKAWILQWDQFISSVKLKGNQRWVMTQQWPKEETSGEKLKSLFPQVDKIMMMIGKDYDDKDICLAVFLKFATAATLERFMNTGSSNIYLDGRLITFIKIVKSGVKPDQAPSQVSKNKKKTTKSGVKPDQVPSQVGKNKERKKNYWASAFGTRQQRGRGQGSKGRGGHDMRGRAGSMGAVRGSAGRIAISPRSTLHRAHYSPGGGQFKDLVSPHNQFDADRGTRKREKFEPQRDNWSHEPHDERRHQGDRWRSPSRFEHNKQRRSASESDETRAMLESMKSKLENMERKLAEQGGSMLPPVYVKKDVFPQGSRGEPAGKKQGHGRGACQPGQTHKQQGYQPNQQGYKSPRQQSPGQSFKPRTDLDQGQQGRGSSAAGRDMGLYRGHGKTSNKSGGRRKADDFTLDYQTSPKRQYSEENFKDTSFQYGAVDLWQQERYPNMQYHQTQNRATNVDRSQGDRGQGREHMFTGREHTFPQPFQEQGFVAPNTSYYQQF</sequence>
<gene>
    <name evidence="3" type="ORF">DPMN_093877</name>
</gene>
<feature type="compositionally biased region" description="Basic and acidic residues" evidence="1">
    <location>
        <begin position="167"/>
        <end position="181"/>
    </location>
</feature>
<feature type="region of interest" description="Disordered" evidence="1">
    <location>
        <begin position="877"/>
        <end position="994"/>
    </location>
</feature>
<accession>A0A9D4L6K8</accession>
<feature type="compositionally biased region" description="Basic and acidic residues" evidence="1">
    <location>
        <begin position="220"/>
        <end position="257"/>
    </location>
</feature>
<dbReference type="Proteomes" id="UP000828390">
    <property type="component" value="Unassembled WGS sequence"/>
</dbReference>
<dbReference type="SUPFAM" id="SSF68906">
    <property type="entry name" value="SAP domain"/>
    <property type="match status" value="1"/>
</dbReference>
<feature type="compositionally biased region" description="Polar residues" evidence="1">
    <location>
        <begin position="320"/>
        <end position="335"/>
    </location>
</feature>
<dbReference type="InterPro" id="IPR003034">
    <property type="entry name" value="SAP_dom"/>
</dbReference>
<reference evidence="3" key="1">
    <citation type="journal article" date="2019" name="bioRxiv">
        <title>The Genome of the Zebra Mussel, Dreissena polymorpha: A Resource for Invasive Species Research.</title>
        <authorList>
            <person name="McCartney M.A."/>
            <person name="Auch B."/>
            <person name="Kono T."/>
            <person name="Mallez S."/>
            <person name="Zhang Y."/>
            <person name="Obille A."/>
            <person name="Becker A."/>
            <person name="Abrahante J.E."/>
            <person name="Garbe J."/>
            <person name="Badalamenti J.P."/>
            <person name="Herman A."/>
            <person name="Mangelson H."/>
            <person name="Liachko I."/>
            <person name="Sullivan S."/>
            <person name="Sone E.D."/>
            <person name="Koren S."/>
            <person name="Silverstein K.A.T."/>
            <person name="Beckman K.B."/>
            <person name="Gohl D.M."/>
        </authorList>
    </citation>
    <scope>NUCLEOTIDE SEQUENCE</scope>
    <source>
        <strain evidence="3">Duluth1</strain>
        <tissue evidence="3">Whole animal</tissue>
    </source>
</reference>
<dbReference type="EMBL" id="JAIWYP010000003">
    <property type="protein sequence ID" value="KAH3851396.1"/>
    <property type="molecule type" value="Genomic_DNA"/>
</dbReference>
<dbReference type="Gene3D" id="1.10.720.30">
    <property type="entry name" value="SAP domain"/>
    <property type="match status" value="1"/>
</dbReference>
<dbReference type="SMART" id="SM00513">
    <property type="entry name" value="SAP"/>
    <property type="match status" value="1"/>
</dbReference>
<feature type="domain" description="SAP" evidence="2">
    <location>
        <begin position="9"/>
        <end position="43"/>
    </location>
</feature>
<reference evidence="3" key="2">
    <citation type="submission" date="2020-11" db="EMBL/GenBank/DDBJ databases">
        <authorList>
            <person name="McCartney M.A."/>
            <person name="Auch B."/>
            <person name="Kono T."/>
            <person name="Mallez S."/>
            <person name="Becker A."/>
            <person name="Gohl D.M."/>
            <person name="Silverstein K.A.T."/>
            <person name="Koren S."/>
            <person name="Bechman K.B."/>
            <person name="Herman A."/>
            <person name="Abrahante J.E."/>
            <person name="Garbe J."/>
        </authorList>
    </citation>
    <scope>NUCLEOTIDE SEQUENCE</scope>
    <source>
        <strain evidence="3">Duluth1</strain>
        <tissue evidence="3">Whole animal</tissue>
    </source>
</reference>
<evidence type="ECO:0000256" key="1">
    <source>
        <dbReference type="SAM" id="MobiDB-lite"/>
    </source>
</evidence>
<feature type="region of interest" description="Disordered" evidence="1">
    <location>
        <begin position="39"/>
        <end position="275"/>
    </location>
</feature>
<protein>
    <recommendedName>
        <fullName evidence="2">SAP domain-containing protein</fullName>
    </recommendedName>
</protein>
<dbReference type="Pfam" id="PF02037">
    <property type="entry name" value="SAP"/>
    <property type="match status" value="1"/>
</dbReference>
<feature type="compositionally biased region" description="Polar residues" evidence="1">
    <location>
        <begin position="259"/>
        <end position="275"/>
    </location>
</feature>
<dbReference type="OrthoDB" id="197676at2759"/>
<feature type="compositionally biased region" description="Polar residues" evidence="1">
    <location>
        <begin position="915"/>
        <end position="941"/>
    </location>
</feature>
<evidence type="ECO:0000313" key="3">
    <source>
        <dbReference type="EMBL" id="KAH3851396.1"/>
    </source>
</evidence>
<proteinExistence type="predicted"/>
<keyword evidence="4" id="KW-1185">Reference proteome</keyword>
<dbReference type="InterPro" id="IPR036361">
    <property type="entry name" value="SAP_dom_sf"/>
</dbReference>
<feature type="compositionally biased region" description="Basic and acidic residues" evidence="1">
    <location>
        <begin position="336"/>
        <end position="366"/>
    </location>
</feature>
<evidence type="ECO:0000313" key="4">
    <source>
        <dbReference type="Proteomes" id="UP000828390"/>
    </source>
</evidence>
<organism evidence="3 4">
    <name type="scientific">Dreissena polymorpha</name>
    <name type="common">Zebra mussel</name>
    <name type="synonym">Mytilus polymorpha</name>
    <dbReference type="NCBI Taxonomy" id="45954"/>
    <lineage>
        <taxon>Eukaryota</taxon>
        <taxon>Metazoa</taxon>
        <taxon>Spiralia</taxon>
        <taxon>Lophotrochozoa</taxon>
        <taxon>Mollusca</taxon>
        <taxon>Bivalvia</taxon>
        <taxon>Autobranchia</taxon>
        <taxon>Heteroconchia</taxon>
        <taxon>Euheterodonta</taxon>
        <taxon>Imparidentia</taxon>
        <taxon>Neoheterodontei</taxon>
        <taxon>Myida</taxon>
        <taxon>Dreissenoidea</taxon>
        <taxon>Dreissenidae</taxon>
        <taxon>Dreissena</taxon>
    </lineage>
</organism>
<dbReference type="PROSITE" id="PS50800">
    <property type="entry name" value="SAP"/>
    <property type="match status" value="1"/>
</dbReference>
<feature type="compositionally biased region" description="Low complexity" evidence="1">
    <location>
        <begin position="951"/>
        <end position="963"/>
    </location>
</feature>
<comment type="caution">
    <text evidence="3">The sequence shown here is derived from an EMBL/GenBank/DDBJ whole genome shotgun (WGS) entry which is preliminary data.</text>
</comment>
<feature type="compositionally biased region" description="Acidic residues" evidence="1">
    <location>
        <begin position="121"/>
        <end position="152"/>
    </location>
</feature>
<evidence type="ECO:0000259" key="2">
    <source>
        <dbReference type="PROSITE" id="PS50800"/>
    </source>
</evidence>
<feature type="compositionally biased region" description="Basic and acidic residues" evidence="1">
    <location>
        <begin position="802"/>
        <end position="859"/>
    </location>
</feature>
<feature type="region of interest" description="Disordered" evidence="1">
    <location>
        <begin position="314"/>
        <end position="395"/>
    </location>
</feature>
<feature type="region of interest" description="Disordered" evidence="1">
    <location>
        <begin position="692"/>
        <end position="859"/>
    </location>
</feature>